<sequence>MKNLTFLDNLINKRVIVHQSGPASKRGILRAVQSDYFVLETKDGLFFYQMKHIGSIHELALEQGEVGEYEGTLPTEKTFYSLIKSYINFHLKLSRTDSSSYSGLVLDVNKDFALLATREEGKIYININLVNSATEIINQQLLKEEEDLMESPSGVTFIDDLTVEVKEQPKEVTHNTCNNMKELCESLVFTTVEILNSLNERVEGVLVGVDDSSISIVKNNEVSRIIMNHIYTIKKIKQKETESKIEECNQLPTLEAEKLENNNKPAW</sequence>
<reference evidence="1 2" key="2">
    <citation type="submission" date="2017-09" db="EMBL/GenBank/DDBJ databases">
        <title>Bacillus patelloidae sp. nov., isolated from the intestinal tract of a marine limpet.</title>
        <authorList>
            <person name="Liu R."/>
            <person name="Dong C."/>
            <person name="Shao Z."/>
        </authorList>
    </citation>
    <scope>NUCLEOTIDE SEQUENCE [LARGE SCALE GENOMIC DNA]</scope>
    <source>
        <strain evidence="1 2">SA5d-4</strain>
    </source>
</reference>
<dbReference type="Proteomes" id="UP000217083">
    <property type="component" value="Unassembled WGS sequence"/>
</dbReference>
<evidence type="ECO:0008006" key="3">
    <source>
        <dbReference type="Google" id="ProtNLM"/>
    </source>
</evidence>
<comment type="caution">
    <text evidence="1">The sequence shown here is derived from an EMBL/GenBank/DDBJ whole genome shotgun (WGS) entry which is preliminary data.</text>
</comment>
<evidence type="ECO:0000313" key="2">
    <source>
        <dbReference type="Proteomes" id="UP000217083"/>
    </source>
</evidence>
<proteinExistence type="predicted"/>
<dbReference type="EMBL" id="NPIA01000001">
    <property type="protein sequence ID" value="OZM58337.1"/>
    <property type="molecule type" value="Genomic_DNA"/>
</dbReference>
<organism evidence="1 2">
    <name type="scientific">Lottiidibacillus patelloidae</name>
    <dbReference type="NCBI Taxonomy" id="2670334"/>
    <lineage>
        <taxon>Bacteria</taxon>
        <taxon>Bacillati</taxon>
        <taxon>Bacillota</taxon>
        <taxon>Bacilli</taxon>
        <taxon>Bacillales</taxon>
        <taxon>Bacillaceae</taxon>
        <taxon>Lottiidibacillus</taxon>
    </lineage>
</organism>
<dbReference type="AlphaFoldDB" id="A0A263BYG7"/>
<reference evidence="2" key="1">
    <citation type="submission" date="2017-08" db="EMBL/GenBank/DDBJ databases">
        <authorList>
            <person name="Huang Z."/>
        </authorList>
    </citation>
    <scope>NUCLEOTIDE SEQUENCE [LARGE SCALE GENOMIC DNA]</scope>
    <source>
        <strain evidence="2">SA5d-4</strain>
    </source>
</reference>
<gene>
    <name evidence="1" type="ORF">CIB95_01845</name>
</gene>
<dbReference type="Pfam" id="PF10842">
    <property type="entry name" value="DUF2642"/>
    <property type="match status" value="1"/>
</dbReference>
<keyword evidence="2" id="KW-1185">Reference proteome</keyword>
<dbReference type="InterPro" id="IPR020139">
    <property type="entry name" value="DUF2642"/>
</dbReference>
<accession>A0A263BYG7</accession>
<dbReference type="RefSeq" id="WP_094921055.1">
    <property type="nucleotide sequence ID" value="NZ_NPIA01000001.1"/>
</dbReference>
<evidence type="ECO:0000313" key="1">
    <source>
        <dbReference type="EMBL" id="OZM58337.1"/>
    </source>
</evidence>
<name>A0A263BYG7_9BACI</name>
<protein>
    <recommendedName>
        <fullName evidence="3">Spore coat protein</fullName>
    </recommendedName>
</protein>